<dbReference type="Pfam" id="PF00028">
    <property type="entry name" value="Cadherin"/>
    <property type="match status" value="1"/>
</dbReference>
<dbReference type="InterPro" id="IPR050174">
    <property type="entry name" value="Protocadherin/Cadherin-CA"/>
</dbReference>
<dbReference type="OrthoDB" id="9990384at2759"/>
<reference evidence="11 12" key="1">
    <citation type="submission" date="2019-09" db="EMBL/GenBank/DDBJ databases">
        <title>Bird 10,000 Genomes (B10K) Project - Family phase.</title>
        <authorList>
            <person name="Zhang G."/>
        </authorList>
    </citation>
    <scope>NUCLEOTIDE SEQUENCE [LARGE SCALE GENOMIC DNA]</scope>
    <source>
        <strain evidence="11">B10K-DU-001-77</strain>
        <tissue evidence="11">Muscle</tissue>
    </source>
</reference>
<keyword evidence="6" id="KW-1133">Transmembrane helix</keyword>
<keyword evidence="7" id="KW-0472">Membrane</keyword>
<evidence type="ECO:0000256" key="6">
    <source>
        <dbReference type="ARBA" id="ARBA00022989"/>
    </source>
</evidence>
<proteinExistence type="predicted"/>
<dbReference type="GO" id="GO:0007156">
    <property type="term" value="P:homophilic cell adhesion via plasma membrane adhesion molecules"/>
    <property type="evidence" value="ECO:0007669"/>
    <property type="project" value="InterPro"/>
</dbReference>
<organism evidence="11 12">
    <name type="scientific">Cinclus mexicanus</name>
    <name type="common">American dipper</name>
    <dbReference type="NCBI Taxonomy" id="161649"/>
    <lineage>
        <taxon>Eukaryota</taxon>
        <taxon>Metazoa</taxon>
        <taxon>Chordata</taxon>
        <taxon>Craniata</taxon>
        <taxon>Vertebrata</taxon>
        <taxon>Euteleostomi</taxon>
        <taxon>Archelosauria</taxon>
        <taxon>Archosauria</taxon>
        <taxon>Dinosauria</taxon>
        <taxon>Saurischia</taxon>
        <taxon>Theropoda</taxon>
        <taxon>Coelurosauria</taxon>
        <taxon>Aves</taxon>
        <taxon>Neognathae</taxon>
        <taxon>Neoaves</taxon>
        <taxon>Telluraves</taxon>
        <taxon>Australaves</taxon>
        <taxon>Passeriformes</taxon>
        <taxon>Cinclidae</taxon>
        <taxon>Cinclus</taxon>
    </lineage>
</organism>
<gene>
    <name evidence="11" type="primary">Pcdhga4</name>
    <name evidence="11" type="ORF">CINMEX_R14926</name>
</gene>
<keyword evidence="5" id="KW-0130">Cell adhesion</keyword>
<evidence type="ECO:0000256" key="5">
    <source>
        <dbReference type="ARBA" id="ARBA00022889"/>
    </source>
</evidence>
<keyword evidence="2" id="KW-0812">Transmembrane</keyword>
<keyword evidence="3" id="KW-0677">Repeat</keyword>
<sequence>VTATDSDDGLNGEINYSFQKITEKASQIFQLDSHTGVITLLRSLDFEEGDSYQFDVEAHDGGGFFDTAKVL</sequence>
<dbReference type="PROSITE" id="PS50268">
    <property type="entry name" value="CADHERIN_2"/>
    <property type="match status" value="1"/>
</dbReference>
<evidence type="ECO:0000256" key="3">
    <source>
        <dbReference type="ARBA" id="ARBA00022737"/>
    </source>
</evidence>
<keyword evidence="8" id="KW-0325">Glycoprotein</keyword>
<comment type="subcellular location">
    <subcellularLocation>
        <location evidence="1">Membrane</location>
        <topology evidence="1">Single-pass membrane protein</topology>
    </subcellularLocation>
</comment>
<evidence type="ECO:0000313" key="11">
    <source>
        <dbReference type="EMBL" id="NXR25156.1"/>
    </source>
</evidence>
<evidence type="ECO:0000256" key="4">
    <source>
        <dbReference type="ARBA" id="ARBA00022837"/>
    </source>
</evidence>
<evidence type="ECO:0000256" key="1">
    <source>
        <dbReference type="ARBA" id="ARBA00004167"/>
    </source>
</evidence>
<dbReference type="GO" id="GO:0005886">
    <property type="term" value="C:plasma membrane"/>
    <property type="evidence" value="ECO:0007669"/>
    <property type="project" value="TreeGrafter"/>
</dbReference>
<accession>A0A7L2JRU0</accession>
<keyword evidence="12" id="KW-1185">Reference proteome</keyword>
<evidence type="ECO:0000313" key="12">
    <source>
        <dbReference type="Proteomes" id="UP000590623"/>
    </source>
</evidence>
<evidence type="ECO:0000256" key="9">
    <source>
        <dbReference type="PROSITE-ProRule" id="PRU00043"/>
    </source>
</evidence>
<evidence type="ECO:0000256" key="8">
    <source>
        <dbReference type="ARBA" id="ARBA00023180"/>
    </source>
</evidence>
<dbReference type="SMART" id="SM00112">
    <property type="entry name" value="CA"/>
    <property type="match status" value="1"/>
</dbReference>
<dbReference type="CDD" id="cd11304">
    <property type="entry name" value="Cadherin_repeat"/>
    <property type="match status" value="1"/>
</dbReference>
<dbReference type="InterPro" id="IPR015919">
    <property type="entry name" value="Cadherin-like_sf"/>
</dbReference>
<dbReference type="InterPro" id="IPR002126">
    <property type="entry name" value="Cadherin-like_dom"/>
</dbReference>
<evidence type="ECO:0000259" key="10">
    <source>
        <dbReference type="PROSITE" id="PS50268"/>
    </source>
</evidence>
<keyword evidence="4 9" id="KW-0106">Calcium</keyword>
<feature type="non-terminal residue" evidence="11">
    <location>
        <position position="1"/>
    </location>
</feature>
<dbReference type="FunFam" id="2.60.40.60:FF:000002">
    <property type="entry name" value="Protocadherin alpha 2"/>
    <property type="match status" value="1"/>
</dbReference>
<name>A0A7L2JRU0_CINMU</name>
<dbReference type="PANTHER" id="PTHR24028:SF234">
    <property type="entry name" value="PROTOCADHERIN GAMMA-A3"/>
    <property type="match status" value="1"/>
</dbReference>
<dbReference type="EMBL" id="VWYM01018925">
    <property type="protein sequence ID" value="NXR25156.1"/>
    <property type="molecule type" value="Genomic_DNA"/>
</dbReference>
<dbReference type="SUPFAM" id="SSF49313">
    <property type="entry name" value="Cadherin-like"/>
    <property type="match status" value="1"/>
</dbReference>
<dbReference type="GO" id="GO:0005509">
    <property type="term" value="F:calcium ion binding"/>
    <property type="evidence" value="ECO:0007669"/>
    <property type="project" value="UniProtKB-UniRule"/>
</dbReference>
<protein>
    <submittedName>
        <fullName evidence="11">PCDG4 protein</fullName>
    </submittedName>
</protein>
<evidence type="ECO:0000256" key="2">
    <source>
        <dbReference type="ARBA" id="ARBA00022692"/>
    </source>
</evidence>
<dbReference type="PANTHER" id="PTHR24028">
    <property type="entry name" value="CADHERIN-87A"/>
    <property type="match status" value="1"/>
</dbReference>
<evidence type="ECO:0000256" key="7">
    <source>
        <dbReference type="ARBA" id="ARBA00023136"/>
    </source>
</evidence>
<dbReference type="Gene3D" id="2.60.40.60">
    <property type="entry name" value="Cadherins"/>
    <property type="match status" value="1"/>
</dbReference>
<dbReference type="Proteomes" id="UP000590623">
    <property type="component" value="Unassembled WGS sequence"/>
</dbReference>
<feature type="domain" description="Cadherin" evidence="10">
    <location>
        <begin position="1"/>
        <end position="62"/>
    </location>
</feature>
<comment type="caution">
    <text evidence="11">The sequence shown here is derived from an EMBL/GenBank/DDBJ whole genome shotgun (WGS) entry which is preliminary data.</text>
</comment>
<feature type="non-terminal residue" evidence="11">
    <location>
        <position position="71"/>
    </location>
</feature>
<dbReference type="AlphaFoldDB" id="A0A7L2JRU0"/>